<protein>
    <submittedName>
        <fullName evidence="3">ABC transporter substrate-binding protein</fullName>
    </submittedName>
</protein>
<dbReference type="CDD" id="cd07012">
    <property type="entry name" value="PBP2_Bug_TTT"/>
    <property type="match status" value="1"/>
</dbReference>
<keyword evidence="2" id="KW-0732">Signal</keyword>
<comment type="similarity">
    <text evidence="1">Belongs to the UPF0065 (bug) family.</text>
</comment>
<dbReference type="SUPFAM" id="SSF53850">
    <property type="entry name" value="Periplasmic binding protein-like II"/>
    <property type="match status" value="1"/>
</dbReference>
<evidence type="ECO:0000256" key="2">
    <source>
        <dbReference type="SAM" id="SignalP"/>
    </source>
</evidence>
<organism evidence="3 4">
    <name type="scientific">Achromobacter spanius</name>
    <dbReference type="NCBI Taxonomy" id="217203"/>
    <lineage>
        <taxon>Bacteria</taxon>
        <taxon>Pseudomonadati</taxon>
        <taxon>Pseudomonadota</taxon>
        <taxon>Betaproteobacteria</taxon>
        <taxon>Burkholderiales</taxon>
        <taxon>Alcaligenaceae</taxon>
        <taxon>Achromobacter</taxon>
    </lineage>
</organism>
<dbReference type="PANTHER" id="PTHR42928">
    <property type="entry name" value="TRICARBOXYLATE-BINDING PROTEIN"/>
    <property type="match status" value="1"/>
</dbReference>
<dbReference type="Proteomes" id="UP000239477">
    <property type="component" value="Chromosome"/>
</dbReference>
<feature type="chain" id="PRO_5015391117" evidence="2">
    <location>
        <begin position="49"/>
        <end position="345"/>
    </location>
</feature>
<dbReference type="OrthoDB" id="8678477at2"/>
<accession>A0A2S0IGS7</accession>
<sequence>MGHRLIRMENIMTLRLHRTLTAAFACVARAPRALALAGAALAAPLATAAPFPAQPIHIIVPYQAGGSTDTVIRKFAELAAPELGQAIVIENRGGAGATMGARAIKTARPDGYTLAVLPSPVYRMPHIQDMGYDPTRDFTYVMMLSGYTLGVAVPAGSPHKTWADFIRYAKQHPNEVTYGTASVGSASNVMMEEIAGRNGVTWRHIPYKGESEVLTAVMGGQVTAYAGSTTVQPQVQSGKMRMLVTWGEQRSAQYPDTPTLHEIDGTPPANAPFGIAGPKDMPPAVVAKLHAIFKQVAESDAFKQILTQYGQELVYLDGKDYAAYAAQQYALEAEIVRKLGLAANK</sequence>
<dbReference type="Gene3D" id="3.40.190.150">
    <property type="entry name" value="Bordetella uptake gene, domain 1"/>
    <property type="match status" value="1"/>
</dbReference>
<dbReference type="PANTHER" id="PTHR42928:SF5">
    <property type="entry name" value="BLR1237 PROTEIN"/>
    <property type="match status" value="1"/>
</dbReference>
<dbReference type="PIRSF" id="PIRSF017082">
    <property type="entry name" value="YflP"/>
    <property type="match status" value="1"/>
</dbReference>
<keyword evidence="4" id="KW-1185">Reference proteome</keyword>
<feature type="signal peptide" evidence="2">
    <location>
        <begin position="1"/>
        <end position="48"/>
    </location>
</feature>
<dbReference type="AlphaFoldDB" id="A0A2S0IGS7"/>
<dbReference type="EMBL" id="CP023270">
    <property type="protein sequence ID" value="AVJ31240.1"/>
    <property type="molecule type" value="Genomic_DNA"/>
</dbReference>
<gene>
    <name evidence="3" type="ORF">CLM73_26085</name>
</gene>
<evidence type="ECO:0000313" key="3">
    <source>
        <dbReference type="EMBL" id="AVJ31240.1"/>
    </source>
</evidence>
<evidence type="ECO:0000313" key="4">
    <source>
        <dbReference type="Proteomes" id="UP000239477"/>
    </source>
</evidence>
<dbReference type="Pfam" id="PF03401">
    <property type="entry name" value="TctC"/>
    <property type="match status" value="1"/>
</dbReference>
<name>A0A2S0IGS7_9BURK</name>
<proteinExistence type="inferred from homology"/>
<dbReference type="InterPro" id="IPR005064">
    <property type="entry name" value="BUG"/>
</dbReference>
<reference evidence="3 4" key="1">
    <citation type="submission" date="2017-09" db="EMBL/GenBank/DDBJ databases">
        <title>Genomic, metabolic, and phenotypic characteristics of bacterial isolates from the natural microbiome of the model nematode Caenorhabditis elegans.</title>
        <authorList>
            <person name="Zimmermann J."/>
            <person name="Obeng N."/>
            <person name="Yang W."/>
            <person name="Obeng O."/>
            <person name="Kissoyan K."/>
            <person name="Pees B."/>
            <person name="Dirksen P."/>
            <person name="Hoppner M."/>
            <person name="Franke A."/>
            <person name="Rosenstiel P."/>
            <person name="Leippe M."/>
            <person name="Dierking K."/>
            <person name="Kaleta C."/>
            <person name="Schulenburg H."/>
        </authorList>
    </citation>
    <scope>NUCLEOTIDE SEQUENCE [LARGE SCALE GENOMIC DNA]</scope>
    <source>
        <strain evidence="3 4">MYb73</strain>
    </source>
</reference>
<dbReference type="Gene3D" id="3.40.190.10">
    <property type="entry name" value="Periplasmic binding protein-like II"/>
    <property type="match status" value="1"/>
</dbReference>
<dbReference type="InterPro" id="IPR042100">
    <property type="entry name" value="Bug_dom1"/>
</dbReference>
<evidence type="ECO:0000256" key="1">
    <source>
        <dbReference type="ARBA" id="ARBA00006987"/>
    </source>
</evidence>